<feature type="non-terminal residue" evidence="1">
    <location>
        <position position="97"/>
    </location>
</feature>
<feature type="non-terminal residue" evidence="1">
    <location>
        <position position="1"/>
    </location>
</feature>
<proteinExistence type="predicted"/>
<gene>
    <name evidence="1" type="ORF">BJ212DRAFT_1534784</name>
</gene>
<dbReference type="Proteomes" id="UP000807769">
    <property type="component" value="Unassembled WGS sequence"/>
</dbReference>
<dbReference type="EMBL" id="JABBWG010000402">
    <property type="protein sequence ID" value="KAG1794032.1"/>
    <property type="molecule type" value="Genomic_DNA"/>
</dbReference>
<accession>A0A9P7AQ69</accession>
<evidence type="ECO:0008006" key="3">
    <source>
        <dbReference type="Google" id="ProtNLM"/>
    </source>
</evidence>
<keyword evidence="2" id="KW-1185">Reference proteome</keyword>
<dbReference type="GeneID" id="64635820"/>
<dbReference type="AlphaFoldDB" id="A0A9P7AQ69"/>
<organism evidence="1 2">
    <name type="scientific">Suillus subaureus</name>
    <dbReference type="NCBI Taxonomy" id="48587"/>
    <lineage>
        <taxon>Eukaryota</taxon>
        <taxon>Fungi</taxon>
        <taxon>Dikarya</taxon>
        <taxon>Basidiomycota</taxon>
        <taxon>Agaricomycotina</taxon>
        <taxon>Agaricomycetes</taxon>
        <taxon>Agaricomycetidae</taxon>
        <taxon>Boletales</taxon>
        <taxon>Suillineae</taxon>
        <taxon>Suillaceae</taxon>
        <taxon>Suillus</taxon>
    </lineage>
</organism>
<evidence type="ECO:0000313" key="2">
    <source>
        <dbReference type="Proteomes" id="UP000807769"/>
    </source>
</evidence>
<evidence type="ECO:0000313" key="1">
    <source>
        <dbReference type="EMBL" id="KAG1794032.1"/>
    </source>
</evidence>
<sequence length="97" mass="10437">QGTLDILSQTVASPGLPRIAEFKTAIRVFRHARQAFIWSTTNSPAESGICIPVGLSYYQVGVLSIPDESIHLAAVMQFSGFRSVVGSMWPVDDDVAG</sequence>
<name>A0A9P7AQ69_9AGAM</name>
<dbReference type="OrthoDB" id="9991317at2759"/>
<reference evidence="1" key="1">
    <citation type="journal article" date="2020" name="New Phytol.">
        <title>Comparative genomics reveals dynamic genome evolution in host specialist ectomycorrhizal fungi.</title>
        <authorList>
            <person name="Lofgren L.A."/>
            <person name="Nguyen N.H."/>
            <person name="Vilgalys R."/>
            <person name="Ruytinx J."/>
            <person name="Liao H.L."/>
            <person name="Branco S."/>
            <person name="Kuo A."/>
            <person name="LaButti K."/>
            <person name="Lipzen A."/>
            <person name="Andreopoulos W."/>
            <person name="Pangilinan J."/>
            <person name="Riley R."/>
            <person name="Hundley H."/>
            <person name="Na H."/>
            <person name="Barry K."/>
            <person name="Grigoriev I.V."/>
            <person name="Stajich J.E."/>
            <person name="Kennedy P.G."/>
        </authorList>
    </citation>
    <scope>NUCLEOTIDE SEQUENCE</scope>
    <source>
        <strain evidence="1">MN1</strain>
    </source>
</reference>
<comment type="caution">
    <text evidence="1">The sequence shown here is derived from an EMBL/GenBank/DDBJ whole genome shotgun (WGS) entry which is preliminary data.</text>
</comment>
<protein>
    <recommendedName>
        <fullName evidence="3">CHAT domain-containing protein</fullName>
    </recommendedName>
</protein>
<dbReference type="RefSeq" id="XP_041185070.1">
    <property type="nucleotide sequence ID" value="XM_041341804.1"/>
</dbReference>